<evidence type="ECO:0000313" key="5">
    <source>
        <dbReference type="Proteomes" id="UP000236319"/>
    </source>
</evidence>
<accession>A0A2H6KJL8</accession>
<feature type="coiled-coil region" evidence="1">
    <location>
        <begin position="2596"/>
        <end position="2640"/>
    </location>
</feature>
<feature type="region of interest" description="Disordered" evidence="2">
    <location>
        <begin position="1863"/>
        <end position="1882"/>
    </location>
</feature>
<keyword evidence="3" id="KW-1133">Transmembrane helix</keyword>
<keyword evidence="3" id="KW-0472">Membrane</keyword>
<dbReference type="Proteomes" id="UP000236319">
    <property type="component" value="Unassembled WGS sequence"/>
</dbReference>
<dbReference type="EMBL" id="BDSA01000020">
    <property type="protein sequence ID" value="GBE63186.1"/>
    <property type="molecule type" value="Genomic_DNA"/>
</dbReference>
<keyword evidence="5" id="KW-1185">Reference proteome</keyword>
<gene>
    <name evidence="4" type="ORF">BOVATA_046790</name>
</gene>
<organism evidence="4 5">
    <name type="scientific">Babesia ovata</name>
    <dbReference type="NCBI Taxonomy" id="189622"/>
    <lineage>
        <taxon>Eukaryota</taxon>
        <taxon>Sar</taxon>
        <taxon>Alveolata</taxon>
        <taxon>Apicomplexa</taxon>
        <taxon>Aconoidasida</taxon>
        <taxon>Piroplasmida</taxon>
        <taxon>Babesiidae</taxon>
        <taxon>Babesia</taxon>
    </lineage>
</organism>
<evidence type="ECO:0000256" key="1">
    <source>
        <dbReference type="SAM" id="Coils"/>
    </source>
</evidence>
<feature type="coiled-coil region" evidence="1">
    <location>
        <begin position="321"/>
        <end position="466"/>
    </location>
</feature>
<evidence type="ECO:0000256" key="2">
    <source>
        <dbReference type="SAM" id="MobiDB-lite"/>
    </source>
</evidence>
<feature type="transmembrane region" description="Helical" evidence="3">
    <location>
        <begin position="3568"/>
        <end position="3593"/>
    </location>
</feature>
<sequence length="3632" mass="407941">MLINNAITSATTSLSHKSDKLSCSPNPYATDSYCSQLDKEIKLKNEQLNEAKNNSNKSLISSLESQINDLKSNKDDCAKSHFMDQQRMSSLEAEVHDGIDVIVKLTQFSGSEDSIIELIKKEIDRLNKQQKNCETCQKSHPSADCPQHKKLEELKEKRDEISTNKDNNPRDLLDNLCTGLEKFLGYENGNYTGSGIVYSDLDRLCDGVMSFLHGVLYNIQPKLGLHKNIIDDALRLLEANEHLGKNGFNNAIGAVLQGVEKYNEGVKESNKKVSEQIHSFQRKMNELKEQVSVILPEKKAEETISPKPVEPYSSKEVRLGEENIKKKLEDCKNNAKEFNEALNIKINKDKIKESIEDLNPQLQDSVMNAVKAVQHESKRLEELSEREENELKETTDKISEVMKKLGEDVNLKIDAKVHELVEHLKGKVTEIQRQLENIGRRFRDYVNGLQQWIEKAEKVMSDAEKQVDIVLGHVNGTGSTYSQQITSTANQIGVEAMLLHGEFENLKQKYNEVFKTIKGESGDCTDNECVVKKLNDVQNNVKLPQKFDEFKKSKGYVDKIWEGLKKGLNAAWNTNGVYSKQHPGLNALKAAEFWNLRKLAGRIEGAIGDDDPDGLGYHLEKSLIYLKHADISWGNASRKLSNPELLREDVLNTLKTELGKQTSSAEVDSNFLRDLLKEAVKKGISKLHTEVSKIVNNKLKTIEQLDVTLKEKAQEAKSGIESQANIVTHNLNELCSAIRQAGDYSKQNLKKLKDELFMTYTKEAKNANESIKKILSELSDLHSELLSKPLKSAQEFVKNGAAAAEKHFVGQLKQEVDKLIQAARTDLTTHARKQYVESIKDLLTKFADKVQSELDPLPAEINYDLTIGQKGFMKKIHDYFASPMNDFFPKRVVSTEQPKTLKDFADKVNHCFNHFMLRLQDQDDYKDAHSHFKSPHESLSRLLNKLVDSKHFDHKFSDNLERLRRRLTECVPKQFGETSTVLLEALKKGMTALAKELRNAYVSTYSGVEFADQLWATKKGSEPKSELTDEGRNCAQACLTLLATLHNDFTVLLKERKTHWNKNICLLTKAGEENAFGHLLRECGFRVPSKEGIQDGELNCHEDRDSTYIYKNLLSKHNLVKQEDDDETKKENHSLVKKLFDHLHSYYEVRHLDRPSSPRAPSNIQQMLTWLTGLPHNHVYQELSVDGLSSLFEKPKGSSKDTITVSVEGGIGSGVKAAALVEDPDTLEAYPQPITATKLRNNLDNVCQYSHHVLTSFLGHGHGDGIYACEFSCNSQGLLYPSNMNTLICMLLDILQRIYEQLYFLYQMCTHDTTLSGWSDCWYGSGVGGSSWKCNSLQCGNHAGNQTHNQCGNQRANQAADQLGDQMVNQKADQRCDQHPTCGLKSPLQSFLEDGLQGFLPHNLDGNSGKLNCPVKNHFNVPCKTPMGFADITNVASHRQTGNYLRDILRDFCGKSSSLTVLLSQLRCVLPSAPKTLGDMFGFYYSLLNGWNDSRNKGRFQHRETAFEKAVQNANFKRSDTKLNVTSMFGSTNHLSGKNTPHLNGDLYSLVLCNPKTTAVDSCGPYIKPLCREISGMFAEKHAGKHLSTVVYLTESFYDLLKQLYETCNSKCGKKETKCYAKSCANGCAKRQSNGKANGIIHEASCSSIVSCKTTLPILYSNGFVFGDAAALNTMTTKRTCADFCRAIENIVKEGKALYMIVYKHIPEFLFKIREPFIWTLLALWSLSLLYLLHITVVRLDVLRIRSHLRSPASHRIAAQSLLAAARVKALANVKALKDLAERRISLGTLAGQLSGFIGGGQEVKDAILKALHSNVNQLVGLLNKSCGGEGCCKDVKNFRDGHLKKLQKTFNDIDEIEREINGLNKQKDEKSEAPGRAPEQAPEIERLNEKIKQNEEKLKEHKKLVEQQIEELNGALNQPKIKIDEYIKKLNKEIADINKNIEAHKNDPKNNAIKDADISIPYNLSSQLETEQGKLQSHKTSLGSLESLEKLITFHQSVEKNKDGECLSILNNLCTGLEKFLGYQETSKGYDGTGIVYSDLDRLCDGVMAFLGGVLSGVRNHPSVSTYYNINKTLTNILDKLHTGRDGFHDFVVSVQSMLSHYGLAVTARTNDVVDGLSALSSDLARRHKTSVDTNKSMALERQLTSWRDTVDGISTAVENIETQYINLLDKSLCDKIMHDFVRVKSVVEHMRSVSVNDDLAERARAVDHHLAKQKENIVESMNDESKKVQKSLTDGFNDVAKNIDLLNKIKKDQFRRIKEALEDAQRLVDTFDGTYKMGVLDKFKDIRTAVDTLYYNLQHKQIDLGSLVEQAQGGLETLKAKVKGSQKDSINTNWDSLGVKIKELVDVKLIGDADQGKGHLGGIVKGVKDYVNVYKDFENNFVNSWLNVIVAEEPIKGNLDYYVTQCHSYFDTRFNGDRVEDKIKILVPLIATQIHKRVKASFLPTGIVDRDLAQIKSYLDAVSEAVNPSNLSGIVEAVEGVIIPPQQTDAYKHSNMMYRNYLKKSLETMLPALYSTAKHVGEQINSFIQKSKIDNLLGEAIASVKEIGQEFENDKGEYGQHITKAIQDVSTPIATLDTVLHKSAAQTGSLRHKLDNATNGLQSVLDELEKLKKEKEQEGNIEERKQQAGNKMTQLKEEIQNRIQAIMKAVLDAEVFIQNAINTVTDAVTKWYDTVQKAVTTLQRNLLQQVHTSFNKVTTAIKTLFADQHKSDLNALKELVDAQKKIIEGIIEEDKKTAVKGLMNKLRDGDVSDSSNLLTQLMKAVGTDNSGTIKKFSKLSEAFKNYLRSLFLYIHKDVGRLFKSATTNVYSPKVQELYERVEKLLVHLNNNSVPNRVYNFDYNFSQLFDQLQSLLENFHASSSFSDVSLPLLEILKQGMTSFTGELGQAYINEYAGTERLGKLVTIEKDKEQLTNEGRNCAKVCLTLLSTLSTSLGKLRVRCKNNWQYFTIHEGTAVIVDKNKKEWQTENPLGHFFQKCGYEVSDAAGKQNGHLRNKDDCKGQKVYDLLVTESDYEHVYHKHEDSEYPLQKLYHCLQDYYAVGHIATSFATKSPCSVYEMLLWCAGLTYNSVHSALLETISEKLETPSNPLGADADGLVAFDMKDTFLNTYPHKVTYANFENLLDHICSKSASILTTVLGFGDEHTMYACDFYDNSMKFYYPKSGAECLDTLLDILRRMFPPLRFLFFQCRVGESDYGWGDCHYGKNTTPAKWQCTNHSTSESNCQPNCQANSKPNCQPTSPLMSYLNDCLPGHLPHHLSSIGCKSVCSNCPKGQPGMPCLTPLGFRGFSGTTRKGEDLSNVLRNLFGDTYLASLFCLAPKAPSTLPEHFGFALSLVSKWNESGSHLIENAFKKAIDDRSISLYENAATLTTALSNAYGSSQSSHSSDKHPTKNDEIKYGDLSSLCMATACSGQLCAPYVYTLCSDYYSYLGKSHSKLYLSWAVYSPWSLWSYLESLYNAIKDIFCQDWGCRGCLRAETCRRGEHGLTDEKTKKANCHCESMVQCRGMMPTLYKYGFTFGAPAALNAKDGKKTCSNFCTQLHNVLHSTYFDKLFTECDEFLKQIRFPFMSLLLALWSLSLLHLLHIAVVRLDVLRIRSHLRSPSSHRIAAQSLLAAARVRALASVKYFSP</sequence>
<evidence type="ECO:0000313" key="4">
    <source>
        <dbReference type="EMBL" id="GBE63186.1"/>
    </source>
</evidence>
<name>A0A2H6KJL8_9APIC</name>
<protein>
    <recommendedName>
        <fullName evidence="6">Extracellular matrix-binding ebh</fullName>
    </recommendedName>
</protein>
<keyword evidence="1" id="KW-0175">Coiled coil</keyword>
<dbReference type="RefSeq" id="XP_028869429.1">
    <property type="nucleotide sequence ID" value="XM_029013596.1"/>
</dbReference>
<evidence type="ECO:0008006" key="6">
    <source>
        <dbReference type="Google" id="ProtNLM"/>
    </source>
</evidence>
<comment type="caution">
    <text evidence="4">The sequence shown here is derived from an EMBL/GenBank/DDBJ whole genome shotgun (WGS) entry which is preliminary data.</text>
</comment>
<dbReference type="InterPro" id="IPR050163">
    <property type="entry name" value="Apolipoprotein_A1/A4/E"/>
</dbReference>
<dbReference type="VEuPathDB" id="PiroplasmaDB:BOVATA_046790"/>
<evidence type="ECO:0000256" key="3">
    <source>
        <dbReference type="SAM" id="Phobius"/>
    </source>
</evidence>
<dbReference type="PANTHER" id="PTHR18976">
    <property type="entry name" value="APOLIPOPROTEIN"/>
    <property type="match status" value="1"/>
</dbReference>
<keyword evidence="3" id="KW-0812">Transmembrane</keyword>
<proteinExistence type="predicted"/>
<feature type="coiled-coil region" evidence="1">
    <location>
        <begin position="34"/>
        <end position="80"/>
    </location>
</feature>
<dbReference type="GeneID" id="39876956"/>
<reference evidence="4 5" key="1">
    <citation type="journal article" date="2017" name="BMC Genomics">
        <title>Whole-genome assembly of Babesia ovata and comparative genomics between closely related pathogens.</title>
        <authorList>
            <person name="Yamagishi J."/>
            <person name="Asada M."/>
            <person name="Hakimi H."/>
            <person name="Tanaka T.Q."/>
            <person name="Sugimoto C."/>
            <person name="Kawazu S."/>
        </authorList>
    </citation>
    <scope>NUCLEOTIDE SEQUENCE [LARGE SCALE GENOMIC DNA]</scope>
    <source>
        <strain evidence="4 5">Miyake</strain>
    </source>
</reference>
<dbReference type="PANTHER" id="PTHR18976:SF34">
    <property type="entry name" value="LIPID-BINDING PROTEIN"/>
    <property type="match status" value="1"/>
</dbReference>